<comment type="caution">
    <text evidence="1">The sequence shown here is derived from an EMBL/GenBank/DDBJ whole genome shotgun (WGS) entry which is preliminary data.</text>
</comment>
<keyword evidence="2" id="KW-1185">Reference proteome</keyword>
<dbReference type="Proteomes" id="UP000789508">
    <property type="component" value="Unassembled WGS sequence"/>
</dbReference>
<protein>
    <submittedName>
        <fullName evidence="1">9892_t:CDS:1</fullName>
    </submittedName>
</protein>
<name>A0A9N8V943_9GLOM</name>
<evidence type="ECO:0000313" key="1">
    <source>
        <dbReference type="EMBL" id="CAG8442177.1"/>
    </source>
</evidence>
<organism evidence="1 2">
    <name type="scientific">Ambispora leptoticha</name>
    <dbReference type="NCBI Taxonomy" id="144679"/>
    <lineage>
        <taxon>Eukaryota</taxon>
        <taxon>Fungi</taxon>
        <taxon>Fungi incertae sedis</taxon>
        <taxon>Mucoromycota</taxon>
        <taxon>Glomeromycotina</taxon>
        <taxon>Glomeromycetes</taxon>
        <taxon>Archaeosporales</taxon>
        <taxon>Ambisporaceae</taxon>
        <taxon>Ambispora</taxon>
    </lineage>
</organism>
<gene>
    <name evidence="1" type="ORF">ALEPTO_LOCUS402</name>
</gene>
<proteinExistence type="predicted"/>
<dbReference type="AlphaFoldDB" id="A0A9N8V943"/>
<accession>A0A9N8V943</accession>
<evidence type="ECO:0000313" key="2">
    <source>
        <dbReference type="Proteomes" id="UP000789508"/>
    </source>
</evidence>
<dbReference type="EMBL" id="CAJVPS010000023">
    <property type="protein sequence ID" value="CAG8442177.1"/>
    <property type="molecule type" value="Genomic_DNA"/>
</dbReference>
<sequence length="100" mass="11615">MSDNILFEYERCISECSYINASAQLNYNSSDEPINFELQLKLAISNAKSERESLNVNLAREYIPLQDNNLNHVLTQNAAFFNCPYLRSYYYDIDQNSNSL</sequence>
<reference evidence="1" key="1">
    <citation type="submission" date="2021-06" db="EMBL/GenBank/DDBJ databases">
        <authorList>
            <person name="Kallberg Y."/>
            <person name="Tangrot J."/>
            <person name="Rosling A."/>
        </authorList>
    </citation>
    <scope>NUCLEOTIDE SEQUENCE</scope>
    <source>
        <strain evidence="1">FL130A</strain>
    </source>
</reference>